<dbReference type="Pfam" id="PF12130">
    <property type="entry name" value="bMERB_dom"/>
    <property type="match status" value="1"/>
</dbReference>
<dbReference type="PROSITE" id="PS51848">
    <property type="entry name" value="BMERB"/>
    <property type="match status" value="1"/>
</dbReference>
<evidence type="ECO:0000256" key="2">
    <source>
        <dbReference type="SAM" id="MobiDB-lite"/>
    </source>
</evidence>
<feature type="coiled-coil region" evidence="1">
    <location>
        <begin position="331"/>
        <end position="374"/>
    </location>
</feature>
<dbReference type="PANTHER" id="PTHR23167">
    <property type="entry name" value="CALPONIN HOMOLOGY DOMAIN-CONTAINING PROTEIN DDB_G0272472-RELATED"/>
    <property type="match status" value="1"/>
</dbReference>
<feature type="compositionally biased region" description="Polar residues" evidence="2">
    <location>
        <begin position="131"/>
        <end position="142"/>
    </location>
</feature>
<organism evidence="4 5">
    <name type="scientific">Callorhinchus milii</name>
    <name type="common">Ghost shark</name>
    <dbReference type="NCBI Taxonomy" id="7868"/>
    <lineage>
        <taxon>Eukaryota</taxon>
        <taxon>Metazoa</taxon>
        <taxon>Chordata</taxon>
        <taxon>Craniata</taxon>
        <taxon>Vertebrata</taxon>
        <taxon>Chondrichthyes</taxon>
        <taxon>Holocephali</taxon>
        <taxon>Chimaeriformes</taxon>
        <taxon>Callorhinchidae</taxon>
        <taxon>Callorhinchus</taxon>
    </lineage>
</organism>
<feature type="region of interest" description="Disordered" evidence="2">
    <location>
        <begin position="131"/>
        <end position="189"/>
    </location>
</feature>
<protein>
    <recommendedName>
        <fullName evidence="3">BMERB domain-containing protein</fullName>
    </recommendedName>
</protein>
<dbReference type="InterPro" id="IPR022735">
    <property type="entry name" value="bMERB_dom"/>
</dbReference>
<dbReference type="InParanoid" id="A0A4W3I7I6"/>
<keyword evidence="5" id="KW-1185">Reference proteome</keyword>
<sequence length="425" mass="47290">MQVVVVSGCCALRSLSISSCFFFAQEAPCAARCPSPGGNETESPSDWRSRLKPVQKNRSFSSVDVQISSSGRMDVKKPEAAVTKPAVVSPPERSTTVNIPGRRVPPVPIVNPLPKPSVGTPGKELEITFTIQAGSVSPSSDKPAQKKRTVLTPDASLRDEAKGSLLSPSGADEEESGKMSPALGGSYSPALDRIKKELPGKKSWVQGNMARDRFFADMQPPSEDKAGQLTPASPDMNSHQAQTRPGYIPEEQIQKELGELGSQLDQLEHRGVELEPQLRSCEGDEREDELMADWFKLIHEKQLLLRRESELVYTSKQQILEVRQSDIDRELRLLMEKADETKTEADQAREKELVEELIKTVEDRNNIIDRLDEDRLREKEEDQMMEAMIQRMDGTKDAEQPKKTKNKFSPMKILKGLGIKAKGKE</sequence>
<feature type="compositionally biased region" description="Basic and acidic residues" evidence="2">
    <location>
        <begin position="393"/>
        <end position="402"/>
    </location>
</feature>
<dbReference type="AlphaFoldDB" id="A0A4W3I7I6"/>
<accession>A0A4W3I7I6</accession>
<reference evidence="4" key="4">
    <citation type="submission" date="2025-08" db="UniProtKB">
        <authorList>
            <consortium name="Ensembl"/>
        </authorList>
    </citation>
    <scope>IDENTIFICATION</scope>
</reference>
<proteinExistence type="predicted"/>
<reference evidence="4" key="5">
    <citation type="submission" date="2025-09" db="UniProtKB">
        <authorList>
            <consortium name="Ensembl"/>
        </authorList>
    </citation>
    <scope>IDENTIFICATION</scope>
</reference>
<dbReference type="SMART" id="SM01203">
    <property type="entry name" value="DUF3585"/>
    <property type="match status" value="1"/>
</dbReference>
<feature type="compositionally biased region" description="Low complexity" evidence="2">
    <location>
        <begin position="59"/>
        <end position="70"/>
    </location>
</feature>
<evidence type="ECO:0000313" key="4">
    <source>
        <dbReference type="Ensembl" id="ENSCMIP00000025999.1"/>
    </source>
</evidence>
<keyword evidence="1" id="KW-0175">Coiled coil</keyword>
<dbReference type="Ensembl" id="ENSCMIT00000026426.1">
    <property type="protein sequence ID" value="ENSCMIP00000025999.1"/>
    <property type="gene ID" value="ENSCMIG00000011408.1"/>
</dbReference>
<dbReference type="Proteomes" id="UP000314986">
    <property type="component" value="Unassembled WGS sequence"/>
</dbReference>
<evidence type="ECO:0000256" key="1">
    <source>
        <dbReference type="SAM" id="Coils"/>
    </source>
</evidence>
<evidence type="ECO:0000313" key="5">
    <source>
        <dbReference type="Proteomes" id="UP000314986"/>
    </source>
</evidence>
<feature type="region of interest" description="Disordered" evidence="2">
    <location>
        <begin position="219"/>
        <end position="243"/>
    </location>
</feature>
<name>A0A4W3I7I6_CALMI</name>
<feature type="region of interest" description="Disordered" evidence="2">
    <location>
        <begin position="392"/>
        <end position="411"/>
    </location>
</feature>
<reference evidence="5" key="2">
    <citation type="journal article" date="2007" name="PLoS Biol.">
        <title>Survey sequencing and comparative analysis of the elephant shark (Callorhinchus milii) genome.</title>
        <authorList>
            <person name="Venkatesh B."/>
            <person name="Kirkness E.F."/>
            <person name="Loh Y.H."/>
            <person name="Halpern A.L."/>
            <person name="Lee A.P."/>
            <person name="Johnson J."/>
            <person name="Dandona N."/>
            <person name="Viswanathan L.D."/>
            <person name="Tay A."/>
            <person name="Venter J.C."/>
            <person name="Strausberg R.L."/>
            <person name="Brenner S."/>
        </authorList>
    </citation>
    <scope>NUCLEOTIDE SEQUENCE [LARGE SCALE GENOMIC DNA]</scope>
</reference>
<evidence type="ECO:0000259" key="3">
    <source>
        <dbReference type="PROSITE" id="PS51848"/>
    </source>
</evidence>
<feature type="region of interest" description="Disordered" evidence="2">
    <location>
        <begin position="33"/>
        <end position="103"/>
    </location>
</feature>
<dbReference type="STRING" id="7868.ENSCMIP00000025999"/>
<dbReference type="PANTHER" id="PTHR23167:SF90">
    <property type="entry name" value="MICAL-LIKE PROTEIN 1"/>
    <property type="match status" value="1"/>
</dbReference>
<reference evidence="5" key="1">
    <citation type="journal article" date="2006" name="Science">
        <title>Ancient noncoding elements conserved in the human genome.</title>
        <authorList>
            <person name="Venkatesh B."/>
            <person name="Kirkness E.F."/>
            <person name="Loh Y.H."/>
            <person name="Halpern A.L."/>
            <person name="Lee A.P."/>
            <person name="Johnson J."/>
            <person name="Dandona N."/>
            <person name="Viswanathan L.D."/>
            <person name="Tay A."/>
            <person name="Venter J.C."/>
            <person name="Strausberg R.L."/>
            <person name="Brenner S."/>
        </authorList>
    </citation>
    <scope>NUCLEOTIDE SEQUENCE [LARGE SCALE GENOMIC DNA]</scope>
</reference>
<dbReference type="GeneTree" id="ENSGT00940000160222"/>
<dbReference type="InterPro" id="IPR050540">
    <property type="entry name" value="F-actin_Monoox_Mical"/>
</dbReference>
<reference evidence="5" key="3">
    <citation type="journal article" date="2014" name="Nature">
        <title>Elephant shark genome provides unique insights into gnathostome evolution.</title>
        <authorList>
            <consortium name="International Elephant Shark Genome Sequencing Consortium"/>
            <person name="Venkatesh B."/>
            <person name="Lee A.P."/>
            <person name="Ravi V."/>
            <person name="Maurya A.K."/>
            <person name="Lian M.M."/>
            <person name="Swann J.B."/>
            <person name="Ohta Y."/>
            <person name="Flajnik M.F."/>
            <person name="Sutoh Y."/>
            <person name="Kasahara M."/>
            <person name="Hoon S."/>
            <person name="Gangu V."/>
            <person name="Roy S.W."/>
            <person name="Irimia M."/>
            <person name="Korzh V."/>
            <person name="Kondrychyn I."/>
            <person name="Lim Z.W."/>
            <person name="Tay B.H."/>
            <person name="Tohari S."/>
            <person name="Kong K.W."/>
            <person name="Ho S."/>
            <person name="Lorente-Galdos B."/>
            <person name="Quilez J."/>
            <person name="Marques-Bonet T."/>
            <person name="Raney B.J."/>
            <person name="Ingham P.W."/>
            <person name="Tay A."/>
            <person name="Hillier L.W."/>
            <person name="Minx P."/>
            <person name="Boehm T."/>
            <person name="Wilson R.K."/>
            <person name="Brenner S."/>
            <person name="Warren W.C."/>
        </authorList>
    </citation>
    <scope>NUCLEOTIDE SEQUENCE [LARGE SCALE GENOMIC DNA]</scope>
</reference>
<feature type="domain" description="BMERB" evidence="3">
    <location>
        <begin position="238"/>
        <end position="387"/>
    </location>
</feature>